<dbReference type="InterPro" id="IPR002401">
    <property type="entry name" value="Cyt_P450_E_grp-I"/>
</dbReference>
<dbReference type="SUPFAM" id="SSF48264">
    <property type="entry name" value="Cytochrome P450"/>
    <property type="match status" value="1"/>
</dbReference>
<evidence type="ECO:0000256" key="8">
    <source>
        <dbReference type="ARBA" id="ARBA00023004"/>
    </source>
</evidence>
<dbReference type="PRINTS" id="PR00463">
    <property type="entry name" value="EP450I"/>
</dbReference>
<dbReference type="GO" id="GO:0016705">
    <property type="term" value="F:oxidoreductase activity, acting on paired donors, with incorporation or reduction of molecular oxygen"/>
    <property type="evidence" value="ECO:0007669"/>
    <property type="project" value="InterPro"/>
</dbReference>
<keyword evidence="3 10" id="KW-0349">Heme</keyword>
<evidence type="ECO:0000256" key="5">
    <source>
        <dbReference type="ARBA" id="ARBA00022723"/>
    </source>
</evidence>
<dbReference type="PANTHER" id="PTHR47955">
    <property type="entry name" value="CYTOCHROME P450 FAMILY 71 PROTEIN"/>
    <property type="match status" value="1"/>
</dbReference>
<dbReference type="EnsemblPlants" id="EMT32363">
    <property type="protein sequence ID" value="EMT32363"/>
    <property type="gene ID" value="F775_18553"/>
</dbReference>
<accession>M8CDV7</accession>
<evidence type="ECO:0000256" key="2">
    <source>
        <dbReference type="ARBA" id="ARBA00010617"/>
    </source>
</evidence>
<evidence type="ECO:0000256" key="3">
    <source>
        <dbReference type="ARBA" id="ARBA00022617"/>
    </source>
</evidence>
<sequence>MAGWLSLCLISLSTVLALLFLKLSSRKNKSKKKLPPGPWTLPIIGSLHRVVSALPHRTMTELSRRHGPLMFLRLGEVPTVVVSNAEAAALVMKTNDRAFASRPCSATQDIFGCGGKGIAFAPYSDHWRQMRKICVTELLNSKQVRRMEGVRAEEAGNLVRSITASAGATVNVSEKVRALSNDVVCRAVFGGKFARQDEYLRELDEAFALVGGFCLVDLFPSSRLVRWLSNGERRMRTSYGRIQRIIAGIIDERKDTRAAGEMNYMYDLIRYTFLTGMTTSNVWTDMFAAATHTTSTVLEWAMSELMNNPGAMAKAQLEVREVVGQHGAVITNNVLGDLHYMQMVIKEVLRLHPPGPLVPRMTREDCTIMGYDMFKGTNVYVNVFAISRDPRSWENPEEFKPERFENNNINYNGTYSEFIPFGAGRRQCPGMLFGTSTVNITLAYLLYHLEWMFPIGTNLDTFDMSEKFGLACCYHEERAGSAVPVVCMAATTSPWIEGSHANVHGSGAPETVLPASLDGVEELGA</sequence>
<dbReference type="CDD" id="cd11072">
    <property type="entry name" value="CYP71-like"/>
    <property type="match status" value="1"/>
</dbReference>
<name>M8CDV7_AEGTA</name>
<keyword evidence="5 10" id="KW-0479">Metal-binding</keyword>
<dbReference type="InterPro" id="IPR036396">
    <property type="entry name" value="Cyt_P450_sf"/>
</dbReference>
<evidence type="ECO:0000256" key="7">
    <source>
        <dbReference type="ARBA" id="ARBA00023002"/>
    </source>
</evidence>
<dbReference type="Gene3D" id="1.10.630.10">
    <property type="entry name" value="Cytochrome P450"/>
    <property type="match status" value="1"/>
</dbReference>
<protein>
    <submittedName>
        <fullName evidence="12">Putative Cytochrome P450 71D11</fullName>
    </submittedName>
</protein>
<dbReference type="GO" id="GO:0004497">
    <property type="term" value="F:monooxygenase activity"/>
    <property type="evidence" value="ECO:0007669"/>
    <property type="project" value="UniProtKB-KW"/>
</dbReference>
<dbReference type="InterPro" id="IPR017972">
    <property type="entry name" value="Cyt_P450_CS"/>
</dbReference>
<dbReference type="Pfam" id="PF00067">
    <property type="entry name" value="p450"/>
    <property type="match status" value="1"/>
</dbReference>
<dbReference type="InterPro" id="IPR001128">
    <property type="entry name" value="Cyt_P450"/>
</dbReference>
<comment type="cofactor">
    <cofactor evidence="1 10">
        <name>heme</name>
        <dbReference type="ChEBI" id="CHEBI:30413"/>
    </cofactor>
</comment>
<keyword evidence="6" id="KW-0472">Membrane</keyword>
<evidence type="ECO:0000256" key="6">
    <source>
        <dbReference type="ARBA" id="ARBA00022989"/>
    </source>
</evidence>
<reference evidence="12" key="1">
    <citation type="submission" date="2015-06" db="UniProtKB">
        <authorList>
            <consortium name="EnsemblPlants"/>
        </authorList>
    </citation>
    <scope>IDENTIFICATION</scope>
</reference>
<dbReference type="FunFam" id="1.10.630.10:FF:000043">
    <property type="entry name" value="Cytochrome P450 99A2"/>
    <property type="match status" value="1"/>
</dbReference>
<proteinExistence type="inferred from homology"/>
<evidence type="ECO:0000256" key="4">
    <source>
        <dbReference type="ARBA" id="ARBA00022692"/>
    </source>
</evidence>
<dbReference type="PRINTS" id="PR00385">
    <property type="entry name" value="P450"/>
</dbReference>
<evidence type="ECO:0000313" key="12">
    <source>
        <dbReference type="EnsemblPlants" id="EMT32363"/>
    </source>
</evidence>
<evidence type="ECO:0000256" key="1">
    <source>
        <dbReference type="ARBA" id="ARBA00001971"/>
    </source>
</evidence>
<evidence type="ECO:0000256" key="11">
    <source>
        <dbReference type="RuleBase" id="RU000461"/>
    </source>
</evidence>
<evidence type="ECO:0000256" key="10">
    <source>
        <dbReference type="PIRSR" id="PIRSR602401-1"/>
    </source>
</evidence>
<dbReference type="GO" id="GO:0020037">
    <property type="term" value="F:heme binding"/>
    <property type="evidence" value="ECO:0007669"/>
    <property type="project" value="InterPro"/>
</dbReference>
<keyword evidence="8 10" id="KW-0408">Iron</keyword>
<comment type="similarity">
    <text evidence="2 11">Belongs to the cytochrome P450 family.</text>
</comment>
<feature type="binding site" description="axial binding residue" evidence="10">
    <location>
        <position position="428"/>
    </location>
    <ligand>
        <name>heme</name>
        <dbReference type="ChEBI" id="CHEBI:30413"/>
    </ligand>
    <ligandPart>
        <name>Fe</name>
        <dbReference type="ChEBI" id="CHEBI:18248"/>
    </ligandPart>
</feature>
<dbReference type="PANTHER" id="PTHR47955:SF19">
    <property type="entry name" value="CYTOCHROME P450 71A9-LIKE ISOFORM X1"/>
    <property type="match status" value="1"/>
</dbReference>
<keyword evidence="7 11" id="KW-0560">Oxidoreductase</keyword>
<evidence type="ECO:0000256" key="9">
    <source>
        <dbReference type="ARBA" id="ARBA00023033"/>
    </source>
</evidence>
<keyword evidence="4" id="KW-0812">Transmembrane</keyword>
<organism evidence="12">
    <name type="scientific">Aegilops tauschii</name>
    <name type="common">Tausch's goatgrass</name>
    <name type="synonym">Aegilops squarrosa</name>
    <dbReference type="NCBI Taxonomy" id="37682"/>
    <lineage>
        <taxon>Eukaryota</taxon>
        <taxon>Viridiplantae</taxon>
        <taxon>Streptophyta</taxon>
        <taxon>Embryophyta</taxon>
        <taxon>Tracheophyta</taxon>
        <taxon>Spermatophyta</taxon>
        <taxon>Magnoliopsida</taxon>
        <taxon>Liliopsida</taxon>
        <taxon>Poales</taxon>
        <taxon>Poaceae</taxon>
        <taxon>BOP clade</taxon>
        <taxon>Pooideae</taxon>
        <taxon>Triticodae</taxon>
        <taxon>Triticeae</taxon>
        <taxon>Triticinae</taxon>
        <taxon>Aegilops</taxon>
    </lineage>
</organism>
<keyword evidence="9 11" id="KW-0503">Monooxygenase</keyword>
<dbReference type="AlphaFoldDB" id="M8CDV7"/>
<keyword evidence="6" id="KW-1133">Transmembrane helix</keyword>
<dbReference type="GO" id="GO:0005506">
    <property type="term" value="F:iron ion binding"/>
    <property type="evidence" value="ECO:0007669"/>
    <property type="project" value="InterPro"/>
</dbReference>
<dbReference type="PROSITE" id="PS00086">
    <property type="entry name" value="CYTOCHROME_P450"/>
    <property type="match status" value="1"/>
</dbReference>